<dbReference type="EMBL" id="AMZH03012099">
    <property type="protein sequence ID" value="RRT51677.1"/>
    <property type="molecule type" value="Genomic_DNA"/>
</dbReference>
<sequence length="175" mass="20082">MTLLNQLWFLMQRSHISGYFHDFTKERTMMLEVFLDDDLQSTAHDRKKEQEKGIHTTPITMMPSILVLALPKRGNVFIIGADISRVEIGTILMQDGEQHEEVKMGPEKSPLLPILNSDQAHTTKFYPRAALIPKEDTTTITRLWGSHWGPNLKTRSMHQIKITIDPPDIPPQMKV</sequence>
<accession>A0A426YJ44</accession>
<proteinExistence type="predicted"/>
<evidence type="ECO:0000313" key="1">
    <source>
        <dbReference type="EMBL" id="RRT51677.1"/>
    </source>
</evidence>
<dbReference type="Proteomes" id="UP000287651">
    <property type="component" value="Unassembled WGS sequence"/>
</dbReference>
<reference evidence="1 2" key="1">
    <citation type="journal article" date="2014" name="Agronomy (Basel)">
        <title>A Draft Genome Sequence for Ensete ventricosum, the Drought-Tolerant Tree Against Hunger.</title>
        <authorList>
            <person name="Harrison J."/>
            <person name="Moore K.A."/>
            <person name="Paszkiewicz K."/>
            <person name="Jones T."/>
            <person name="Grant M."/>
            <person name="Ambacheew D."/>
            <person name="Muzemil S."/>
            <person name="Studholme D.J."/>
        </authorList>
    </citation>
    <scope>NUCLEOTIDE SEQUENCE [LARGE SCALE GENOMIC DNA]</scope>
</reference>
<comment type="caution">
    <text evidence="1">The sequence shown here is derived from an EMBL/GenBank/DDBJ whole genome shotgun (WGS) entry which is preliminary data.</text>
</comment>
<gene>
    <name evidence="1" type="ORF">B296_00031423</name>
</gene>
<protein>
    <submittedName>
        <fullName evidence="1">Uncharacterized protein</fullName>
    </submittedName>
</protein>
<organism evidence="1 2">
    <name type="scientific">Ensete ventricosum</name>
    <name type="common">Abyssinian banana</name>
    <name type="synonym">Musa ensete</name>
    <dbReference type="NCBI Taxonomy" id="4639"/>
    <lineage>
        <taxon>Eukaryota</taxon>
        <taxon>Viridiplantae</taxon>
        <taxon>Streptophyta</taxon>
        <taxon>Embryophyta</taxon>
        <taxon>Tracheophyta</taxon>
        <taxon>Spermatophyta</taxon>
        <taxon>Magnoliopsida</taxon>
        <taxon>Liliopsida</taxon>
        <taxon>Zingiberales</taxon>
        <taxon>Musaceae</taxon>
        <taxon>Ensete</taxon>
    </lineage>
</organism>
<evidence type="ECO:0000313" key="2">
    <source>
        <dbReference type="Proteomes" id="UP000287651"/>
    </source>
</evidence>
<dbReference type="AlphaFoldDB" id="A0A426YJ44"/>
<name>A0A426YJ44_ENSVE</name>